<dbReference type="OrthoDB" id="8113882at2"/>
<dbReference type="InterPro" id="IPR022061">
    <property type="entry name" value="DUF3617"/>
</dbReference>
<evidence type="ECO:0000313" key="3">
    <source>
        <dbReference type="Proteomes" id="UP000245137"/>
    </source>
</evidence>
<sequence>MLAATLSLAVVAGASSVRADDLPQRRPGLWRIKTISPEVGLQAHDVCIEASDGLLGVPQDNCTKPSVESAQGGEVIVTFSCDLHGAREVTSLLFTGDFSSWYRAQSKTTLTQKSGVTRERSGFTIDAKYLRPECPQP</sequence>
<feature type="chain" id="PRO_5015582637" description="DUF3617 family protein" evidence="1">
    <location>
        <begin position="20"/>
        <end position="137"/>
    </location>
</feature>
<accession>A0A2U1SNX4</accession>
<dbReference type="Pfam" id="PF12276">
    <property type="entry name" value="DUF3617"/>
    <property type="match status" value="1"/>
</dbReference>
<keyword evidence="1" id="KW-0732">Signal</keyword>
<reference evidence="2 3" key="1">
    <citation type="journal article" date="2018" name="Appl. Microbiol. Biotechnol.">
        <title>Co-cultivation of the strictly anaerobic methanogen Methanosarcina barkeri with aerobic methanotrophs in an oxygen-limited membrane bioreactor.</title>
        <authorList>
            <person name="In 't Zandt M.H."/>
            <person name="van den Bosch T.J.M."/>
            <person name="Rijkers R."/>
            <person name="van Kessel M.A.H.J."/>
            <person name="Jetten M.S.M."/>
            <person name="Welte C.U."/>
        </authorList>
    </citation>
    <scope>NUCLEOTIDE SEQUENCE [LARGE SCALE GENOMIC DNA]</scope>
    <source>
        <strain evidence="2 3">DSM 17706</strain>
    </source>
</reference>
<evidence type="ECO:0000313" key="2">
    <source>
        <dbReference type="EMBL" id="PWB93303.1"/>
    </source>
</evidence>
<evidence type="ECO:0008006" key="4">
    <source>
        <dbReference type="Google" id="ProtNLM"/>
    </source>
</evidence>
<comment type="caution">
    <text evidence="2">The sequence shown here is derived from an EMBL/GenBank/DDBJ whole genome shotgun (WGS) entry which is preliminary data.</text>
</comment>
<protein>
    <recommendedName>
        <fullName evidence="4">DUF3617 family protein</fullName>
    </recommendedName>
</protein>
<dbReference type="Proteomes" id="UP000245137">
    <property type="component" value="Unassembled WGS sequence"/>
</dbReference>
<keyword evidence="3" id="KW-1185">Reference proteome</keyword>
<feature type="signal peptide" evidence="1">
    <location>
        <begin position="1"/>
        <end position="19"/>
    </location>
</feature>
<proteinExistence type="predicted"/>
<gene>
    <name evidence="2" type="ORF">C5689_13755</name>
</gene>
<evidence type="ECO:0000256" key="1">
    <source>
        <dbReference type="SAM" id="SignalP"/>
    </source>
</evidence>
<organism evidence="2 3">
    <name type="scientific">Methylosinus sporium</name>
    <dbReference type="NCBI Taxonomy" id="428"/>
    <lineage>
        <taxon>Bacteria</taxon>
        <taxon>Pseudomonadati</taxon>
        <taxon>Pseudomonadota</taxon>
        <taxon>Alphaproteobacteria</taxon>
        <taxon>Hyphomicrobiales</taxon>
        <taxon>Methylocystaceae</taxon>
        <taxon>Methylosinus</taxon>
    </lineage>
</organism>
<name>A0A2U1SNX4_METSR</name>
<dbReference type="EMBL" id="PUIV01000024">
    <property type="protein sequence ID" value="PWB93303.1"/>
    <property type="molecule type" value="Genomic_DNA"/>
</dbReference>
<dbReference type="AlphaFoldDB" id="A0A2U1SNX4"/>